<evidence type="ECO:0000313" key="1">
    <source>
        <dbReference type="EMBL" id="GAH65837.1"/>
    </source>
</evidence>
<gene>
    <name evidence="1" type="ORF">S03H2_54333</name>
</gene>
<accession>X1H8W2</accession>
<proteinExistence type="predicted"/>
<comment type="caution">
    <text evidence="1">The sequence shown here is derived from an EMBL/GenBank/DDBJ whole genome shotgun (WGS) entry which is preliminary data.</text>
</comment>
<feature type="non-terminal residue" evidence="1">
    <location>
        <position position="1"/>
    </location>
</feature>
<dbReference type="AlphaFoldDB" id="X1H8W2"/>
<dbReference type="EMBL" id="BARU01034634">
    <property type="protein sequence ID" value="GAH65837.1"/>
    <property type="molecule type" value="Genomic_DNA"/>
</dbReference>
<protein>
    <submittedName>
        <fullName evidence="1">Uncharacterized protein</fullName>
    </submittedName>
</protein>
<organism evidence="1">
    <name type="scientific">marine sediment metagenome</name>
    <dbReference type="NCBI Taxonomy" id="412755"/>
    <lineage>
        <taxon>unclassified sequences</taxon>
        <taxon>metagenomes</taxon>
        <taxon>ecological metagenomes</taxon>
    </lineage>
</organism>
<name>X1H8W2_9ZZZZ</name>
<reference evidence="1" key="1">
    <citation type="journal article" date="2014" name="Front. Microbiol.">
        <title>High frequency of phylogenetically diverse reductive dehalogenase-homologous genes in deep subseafloor sedimentary metagenomes.</title>
        <authorList>
            <person name="Kawai M."/>
            <person name="Futagami T."/>
            <person name="Toyoda A."/>
            <person name="Takaki Y."/>
            <person name="Nishi S."/>
            <person name="Hori S."/>
            <person name="Arai W."/>
            <person name="Tsubouchi T."/>
            <person name="Morono Y."/>
            <person name="Uchiyama I."/>
            <person name="Ito T."/>
            <person name="Fujiyama A."/>
            <person name="Inagaki F."/>
            <person name="Takami H."/>
        </authorList>
    </citation>
    <scope>NUCLEOTIDE SEQUENCE</scope>
    <source>
        <strain evidence="1">Expedition CK06-06</strain>
    </source>
</reference>
<sequence>RSLTKGDIIKGVKKGIIDVSEGMELLQDIKFSEKEAQFLLDINIAPIEDIPTIVKERDLTKADILNAIKKDVISINDGRNMLIDLDFNPQQADILIMVKLGLTTPETAPTLAASASPNTYAGFKRITQQYRKTLGLSYSEIPKELVAANKILRDAKVDLTEAKEGKAKDNELAPYLKAVSDAEYSYRQLYVTWNEQRKKGS</sequence>